<dbReference type="Gene3D" id="3.40.50.720">
    <property type="entry name" value="NAD(P)-binding Rossmann-like Domain"/>
    <property type="match status" value="1"/>
</dbReference>
<evidence type="ECO:0000313" key="4">
    <source>
        <dbReference type="RefSeq" id="XP_015179253.1"/>
    </source>
</evidence>
<gene>
    <name evidence="3 4 5" type="primary">LOC107067866</name>
</gene>
<dbReference type="InterPro" id="IPR002347">
    <property type="entry name" value="SDR_fam"/>
</dbReference>
<dbReference type="Pfam" id="PF00106">
    <property type="entry name" value="adh_short"/>
    <property type="match status" value="1"/>
</dbReference>
<dbReference type="PANTHER" id="PTHR43313:SF36">
    <property type="entry name" value="D-BETA-HYDROXYBUTYRATE DEHYDROGENASE, MITOCHONDRIAL"/>
    <property type="match status" value="1"/>
</dbReference>
<protein>
    <submittedName>
        <fullName evidence="3 4">D-beta-hydroxybutyrate dehydrogenase, mitochondrial isoform X1</fullName>
    </submittedName>
</protein>
<dbReference type="SUPFAM" id="SSF51735">
    <property type="entry name" value="NAD(P)-binding Rossmann-fold domains"/>
    <property type="match status" value="1"/>
</dbReference>
<dbReference type="InterPro" id="IPR036291">
    <property type="entry name" value="NAD(P)-bd_dom_sf"/>
</dbReference>
<evidence type="ECO:0000313" key="3">
    <source>
        <dbReference type="RefSeq" id="XP_015179252.1"/>
    </source>
</evidence>
<dbReference type="RefSeq" id="XP_015179253.1">
    <property type="nucleotide sequence ID" value="XM_015323767.1"/>
</dbReference>
<evidence type="ECO:0000256" key="1">
    <source>
        <dbReference type="ARBA" id="ARBA00023002"/>
    </source>
</evidence>
<evidence type="ECO:0000313" key="5">
    <source>
        <dbReference type="RefSeq" id="XP_015179254.1"/>
    </source>
</evidence>
<dbReference type="RefSeq" id="XP_015179252.1">
    <property type="nucleotide sequence ID" value="XM_015323766.1"/>
</dbReference>
<evidence type="ECO:0000313" key="2">
    <source>
        <dbReference type="Proteomes" id="UP000694924"/>
    </source>
</evidence>
<proteinExistence type="predicted"/>
<dbReference type="RefSeq" id="XP_015179254.1">
    <property type="nucleotide sequence ID" value="XM_015323768.1"/>
</dbReference>
<dbReference type="GeneID" id="107067866"/>
<dbReference type="PRINTS" id="PR00081">
    <property type="entry name" value="GDHRDH"/>
</dbReference>
<dbReference type="PROSITE" id="PS00061">
    <property type="entry name" value="ADH_SHORT"/>
    <property type="match status" value="1"/>
</dbReference>
<organism evidence="2 4">
    <name type="scientific">Polistes dominula</name>
    <name type="common">European paper wasp</name>
    <name type="synonym">Vespa dominula</name>
    <dbReference type="NCBI Taxonomy" id="743375"/>
    <lineage>
        <taxon>Eukaryota</taxon>
        <taxon>Metazoa</taxon>
        <taxon>Ecdysozoa</taxon>
        <taxon>Arthropoda</taxon>
        <taxon>Hexapoda</taxon>
        <taxon>Insecta</taxon>
        <taxon>Pterygota</taxon>
        <taxon>Neoptera</taxon>
        <taxon>Endopterygota</taxon>
        <taxon>Hymenoptera</taxon>
        <taxon>Apocrita</taxon>
        <taxon>Aculeata</taxon>
        <taxon>Vespoidea</taxon>
        <taxon>Vespidae</taxon>
        <taxon>Polistinae</taxon>
        <taxon>Polistini</taxon>
        <taxon>Polistes</taxon>
    </lineage>
</organism>
<name>A0ABM1IGB6_POLDO</name>
<accession>A0ABM1IGB6</accession>
<sequence>MGLLTWLRRQSTALILDVSGVTGILYSWRTSNKYLAALVSLYYLGTRTLHLYYNSRNQIERGQAIVITGCDSGLGYSLAFHCQSLGAVVIAGVLDENGLGATSLKENGIIVFPLDITDESSIIQFYNFLNTYLYQKDLTLKALVNNAGVMVFGEFEWQTKNQLRQQLEVNLIGTMEITHKCMPLIRRDLSRIILISSHCGYEPLPGVAIYSATKAGINAWATSIRVELKKYGIDIVIFVPGSFTQESNILSEQTNNFDAMKEIMSIEAADFYGDYFDRYAKYFEPLSVKDGPKKIKNLQIYEQFTGALLDRFPSSIYKCEPWRYFFYYTLFKITPNYIRDRLTEYFVQLPRWNERKIIGDQNKLQKDTFQGINANGYKSFKVKNSKFIG</sequence>
<dbReference type="PANTHER" id="PTHR43313">
    <property type="entry name" value="SHORT-CHAIN DEHYDROGENASE/REDUCTASE FAMILY 9C"/>
    <property type="match status" value="1"/>
</dbReference>
<keyword evidence="2" id="KW-1185">Reference proteome</keyword>
<dbReference type="Proteomes" id="UP000694924">
    <property type="component" value="Unplaced"/>
</dbReference>
<dbReference type="InterPro" id="IPR020904">
    <property type="entry name" value="Sc_DH/Rdtase_CS"/>
</dbReference>
<keyword evidence="1" id="KW-0560">Oxidoreductase</keyword>
<reference evidence="3 4" key="1">
    <citation type="submission" date="2025-05" db="UniProtKB">
        <authorList>
            <consortium name="RefSeq"/>
        </authorList>
    </citation>
    <scope>IDENTIFICATION</scope>
    <source>
        <tissue evidence="3 4">Whole body</tissue>
    </source>
</reference>